<dbReference type="InterPro" id="IPR029052">
    <property type="entry name" value="Metallo-depent_PP-like"/>
</dbReference>
<dbReference type="PANTHER" id="PTHR12849:SF0">
    <property type="entry name" value="LARIAT DEBRANCHING ENZYME"/>
    <property type="match status" value="1"/>
</dbReference>
<evidence type="ECO:0000259" key="2">
    <source>
        <dbReference type="SMART" id="SM01124"/>
    </source>
</evidence>
<dbReference type="Pfam" id="PF05011">
    <property type="entry name" value="DBR1"/>
    <property type="match status" value="1"/>
</dbReference>
<dbReference type="SMART" id="SM01124">
    <property type="entry name" value="DBR1"/>
    <property type="match status" value="1"/>
</dbReference>
<dbReference type="SUPFAM" id="SSF56300">
    <property type="entry name" value="Metallo-dependent phosphatases"/>
    <property type="match status" value="1"/>
</dbReference>
<feature type="domain" description="Lariat debranching enzyme C-terminal" evidence="2">
    <location>
        <begin position="354"/>
        <end position="505"/>
    </location>
</feature>
<protein>
    <recommendedName>
        <fullName evidence="2">Lariat debranching enzyme C-terminal domain-containing protein</fullName>
    </recommendedName>
</protein>
<feature type="region of interest" description="Disordered" evidence="1">
    <location>
        <begin position="251"/>
        <end position="362"/>
    </location>
</feature>
<evidence type="ECO:0000256" key="1">
    <source>
        <dbReference type="SAM" id="MobiDB-lite"/>
    </source>
</evidence>
<accession>A0A1A0HJJ9</accession>
<gene>
    <name evidence="3" type="ORF">METBIDRAFT_30408</name>
</gene>
<dbReference type="GO" id="GO:0005634">
    <property type="term" value="C:nucleus"/>
    <property type="evidence" value="ECO:0007669"/>
    <property type="project" value="TreeGrafter"/>
</dbReference>
<feature type="compositionally biased region" description="Basic residues" evidence="1">
    <location>
        <begin position="353"/>
        <end position="362"/>
    </location>
</feature>
<feature type="compositionally biased region" description="Basic and acidic residues" evidence="1">
    <location>
        <begin position="340"/>
        <end position="350"/>
    </location>
</feature>
<sequence length="509" mass="57164">MSTNIPDSDSICDMKPVRIAVEGCCHGKLNKIYLQVPKNAELLVICGDFQAIRNQRDLKAMNVPQKYLEMGDFPNYYLGKKKAPILTVFIGGNHELSLYLRELQYGGWVAPGIYYLGEFGTIWYKGLRILGASGIYSHDSFVKAKSDNPPAYKLPYNHSTIRSIYHVKPKNFLKLMLSGSSDVMLSHDWPKGIWEWGNKGTLLKNKPFLKTDIERGHLGSPLATTAMTHLKPKNWFSLHMHTFFEATVKHESPAAKTAETSALDPGENKRRKISVESEKLKDANEIALDMDDMDVSEETSGPDETLQMEQKEESKDISPSGNTSAEDTEGTSAEGLTDAKNSRSHAEEPSSKITKKDKKKAAAKFRSAGPETYFMALDKCLPRRSFIAAKSIEANPQHPSFKNKNLYYDPRAIAIQKVVENFVKTPNWADISAQDLLEPEKLDNLLAELNEMVDFEAAKIPNNSCIPKNFKKVAPDVKVQVVPMQYWPNNQTKDYCEKWGVPEPDLEGP</sequence>
<dbReference type="GeneID" id="30028607"/>
<dbReference type="EMBL" id="LXTC01000001">
    <property type="protein sequence ID" value="OBA24062.1"/>
    <property type="molecule type" value="Genomic_DNA"/>
</dbReference>
<dbReference type="STRING" id="869754.A0A1A0HJJ9"/>
<evidence type="ECO:0000313" key="4">
    <source>
        <dbReference type="Proteomes" id="UP000092555"/>
    </source>
</evidence>
<keyword evidence="4" id="KW-1185">Reference proteome</keyword>
<evidence type="ECO:0000313" key="3">
    <source>
        <dbReference type="EMBL" id="OBA24062.1"/>
    </source>
</evidence>
<feature type="compositionally biased region" description="Acidic residues" evidence="1">
    <location>
        <begin position="288"/>
        <end position="301"/>
    </location>
</feature>
<name>A0A1A0HJJ9_9ASCO</name>
<proteinExistence type="predicted"/>
<dbReference type="Proteomes" id="UP000092555">
    <property type="component" value="Unassembled WGS sequence"/>
</dbReference>
<dbReference type="GO" id="GO:0000398">
    <property type="term" value="P:mRNA splicing, via spliceosome"/>
    <property type="evidence" value="ECO:0007669"/>
    <property type="project" value="TreeGrafter"/>
</dbReference>
<reference evidence="3 4" key="1">
    <citation type="submission" date="2016-05" db="EMBL/GenBank/DDBJ databases">
        <title>Comparative genomics of biotechnologically important yeasts.</title>
        <authorList>
            <consortium name="DOE Joint Genome Institute"/>
            <person name="Riley R."/>
            <person name="Haridas S."/>
            <person name="Wolfe K.H."/>
            <person name="Lopes M.R."/>
            <person name="Hittinger C.T."/>
            <person name="Goker M."/>
            <person name="Salamov A."/>
            <person name="Wisecaver J."/>
            <person name="Long T.M."/>
            <person name="Aerts A.L."/>
            <person name="Barry K."/>
            <person name="Choi C."/>
            <person name="Clum A."/>
            <person name="Coughlan A.Y."/>
            <person name="Deshpande S."/>
            <person name="Douglass A.P."/>
            <person name="Hanson S.J."/>
            <person name="Klenk H.-P."/>
            <person name="LaButti K."/>
            <person name="Lapidus A."/>
            <person name="Lindquist E."/>
            <person name="Lipzen A."/>
            <person name="Meier-kolthoff J.P."/>
            <person name="Ohm R.A."/>
            <person name="Otillar R.P."/>
            <person name="Pangilinan J."/>
            <person name="Peng Y."/>
            <person name="Rokas A."/>
            <person name="Rosa C.A."/>
            <person name="Scheuner C."/>
            <person name="Sibirny A.A."/>
            <person name="Slot J.C."/>
            <person name="Stielow J.B."/>
            <person name="Sun H."/>
            <person name="Kurtzman C.P."/>
            <person name="Blackwell M."/>
            <person name="Grigoriev I.V."/>
            <person name="Jeffries T.W."/>
        </authorList>
    </citation>
    <scope>NUCLEOTIDE SEQUENCE [LARGE SCALE GENOMIC DNA]</scope>
    <source>
        <strain evidence="3 4">NRRL YB-4993</strain>
    </source>
</reference>
<organism evidence="3 4">
    <name type="scientific">Metschnikowia bicuspidata var. bicuspidata NRRL YB-4993</name>
    <dbReference type="NCBI Taxonomy" id="869754"/>
    <lineage>
        <taxon>Eukaryota</taxon>
        <taxon>Fungi</taxon>
        <taxon>Dikarya</taxon>
        <taxon>Ascomycota</taxon>
        <taxon>Saccharomycotina</taxon>
        <taxon>Pichiomycetes</taxon>
        <taxon>Metschnikowiaceae</taxon>
        <taxon>Metschnikowia</taxon>
    </lineage>
</organism>
<comment type="caution">
    <text evidence="3">The sequence shown here is derived from an EMBL/GenBank/DDBJ whole genome shotgun (WGS) entry which is preliminary data.</text>
</comment>
<dbReference type="InterPro" id="IPR007708">
    <property type="entry name" value="DBR1_C"/>
</dbReference>
<dbReference type="AlphaFoldDB" id="A0A1A0HJJ9"/>
<dbReference type="RefSeq" id="XP_018714543.1">
    <property type="nucleotide sequence ID" value="XM_018855631.1"/>
</dbReference>
<dbReference type="OrthoDB" id="407609at2759"/>
<dbReference type="GO" id="GO:0008419">
    <property type="term" value="F:RNA lariat debranching enzyme activity"/>
    <property type="evidence" value="ECO:0007669"/>
    <property type="project" value="TreeGrafter"/>
</dbReference>
<feature type="compositionally biased region" description="Basic and acidic residues" evidence="1">
    <location>
        <begin position="273"/>
        <end position="284"/>
    </location>
</feature>
<dbReference type="PANTHER" id="PTHR12849">
    <property type="entry name" value="RNA LARIAT DEBRANCHING ENZYME"/>
    <property type="match status" value="1"/>
</dbReference>